<proteinExistence type="predicted"/>
<reference evidence="1" key="1">
    <citation type="submission" date="2020-04" db="EMBL/GenBank/DDBJ databases">
        <title>Hybrid Assembly of Korean Phytophthora infestans isolates.</title>
        <authorList>
            <person name="Prokchorchik M."/>
            <person name="Lee Y."/>
            <person name="Seo J."/>
            <person name="Cho J.-H."/>
            <person name="Park Y.-E."/>
            <person name="Jang D.-C."/>
            <person name="Im J.-S."/>
            <person name="Choi J.-G."/>
            <person name="Park H.-J."/>
            <person name="Lee G.-B."/>
            <person name="Lee Y.-G."/>
            <person name="Hong S.-Y."/>
            <person name="Cho K."/>
            <person name="Sohn K.H."/>
        </authorList>
    </citation>
    <scope>NUCLEOTIDE SEQUENCE</scope>
    <source>
        <strain evidence="1">KR_1_A1</strain>
    </source>
</reference>
<gene>
    <name evidence="1" type="ORF">GN244_ATG07591</name>
</gene>
<accession>A0A833WFL7</accession>
<comment type="caution">
    <text evidence="1">The sequence shown here is derived from an EMBL/GenBank/DDBJ whole genome shotgun (WGS) entry which is preliminary data.</text>
</comment>
<keyword evidence="2" id="KW-1185">Reference proteome</keyword>
<evidence type="ECO:0000313" key="1">
    <source>
        <dbReference type="EMBL" id="KAF4040162.1"/>
    </source>
</evidence>
<dbReference type="AlphaFoldDB" id="A0A833WFL7"/>
<dbReference type="Proteomes" id="UP000602510">
    <property type="component" value="Unassembled WGS sequence"/>
</dbReference>
<evidence type="ECO:0000313" key="2">
    <source>
        <dbReference type="Proteomes" id="UP000602510"/>
    </source>
</evidence>
<protein>
    <submittedName>
        <fullName evidence="1">Uncharacterized protein</fullName>
    </submittedName>
</protein>
<dbReference type="EMBL" id="WSZM01000151">
    <property type="protein sequence ID" value="KAF4040162.1"/>
    <property type="molecule type" value="Genomic_DNA"/>
</dbReference>
<sequence>MTQTCTLSRCPRGVPEVHGVALSLGLTTSMRAVWNTAFLLSFAALWGCTTSSRGSFSLGSPMVAEGASLGEAGRVIAVSGEATVVTGPKWLLGGADGSEGFALF</sequence>
<organism evidence="1 2">
    <name type="scientific">Phytophthora infestans</name>
    <name type="common">Potato late blight agent</name>
    <name type="synonym">Botrytis infestans</name>
    <dbReference type="NCBI Taxonomy" id="4787"/>
    <lineage>
        <taxon>Eukaryota</taxon>
        <taxon>Sar</taxon>
        <taxon>Stramenopiles</taxon>
        <taxon>Oomycota</taxon>
        <taxon>Peronosporomycetes</taxon>
        <taxon>Peronosporales</taxon>
        <taxon>Peronosporaceae</taxon>
        <taxon>Phytophthora</taxon>
    </lineage>
</organism>
<name>A0A833WFL7_PHYIN</name>